<sequence>MQMTVTQAVFAVSVAIHQGIDDTYEFFHEDVAAAFAVCEQKLAWRSLEVHIKEDGNTVFDAKITSSTAFWGTAKTYEINCGGLVVILTAADPVNAMMLQAYELFKYYVTNFSNLQQKSVPQVVKRILNQQENSICIDKLGSIYCVNDLAKQKSELSGQAVLEANNLSIQLDMLHKINRKIFKPCSFPLPQANLFARIEPLQEQGWYVVEIVDTNTARHAS</sequence>
<dbReference type="EMBL" id="CP026604">
    <property type="protein sequence ID" value="AWB68758.1"/>
    <property type="molecule type" value="Genomic_DNA"/>
</dbReference>
<evidence type="ECO:0000313" key="2">
    <source>
        <dbReference type="Proteomes" id="UP000244441"/>
    </source>
</evidence>
<accession>A0A2S0VX36</accession>
<reference evidence="1 2" key="1">
    <citation type="submission" date="2018-01" db="EMBL/GenBank/DDBJ databases">
        <title>Genome sequence of a Cantenovulum-like bacteria.</title>
        <authorList>
            <person name="Tan W.R."/>
            <person name="Lau N.-S."/>
            <person name="Go F."/>
            <person name="Amirul A.-A.A."/>
        </authorList>
    </citation>
    <scope>NUCLEOTIDE SEQUENCE [LARGE SCALE GENOMIC DNA]</scope>
    <source>
        <strain evidence="1 2">CCB-QB4</strain>
    </source>
</reference>
<gene>
    <name evidence="1" type="ORF">C2869_21200</name>
</gene>
<dbReference type="RefSeq" id="WP_108604810.1">
    <property type="nucleotide sequence ID" value="NZ_CP026604.1"/>
</dbReference>
<name>A0A2S0VX36_9ALTE</name>
<dbReference type="OrthoDB" id="9853404at2"/>
<dbReference type="Proteomes" id="UP000244441">
    <property type="component" value="Chromosome"/>
</dbReference>
<protein>
    <submittedName>
        <fullName evidence="1">Uncharacterized protein</fullName>
    </submittedName>
</protein>
<dbReference type="KEGG" id="cate:C2869_21200"/>
<dbReference type="AlphaFoldDB" id="A0A2S0VX36"/>
<proteinExistence type="predicted"/>
<keyword evidence="2" id="KW-1185">Reference proteome</keyword>
<evidence type="ECO:0000313" key="1">
    <source>
        <dbReference type="EMBL" id="AWB68758.1"/>
    </source>
</evidence>
<organism evidence="1 2">
    <name type="scientific">Saccharobesus litoralis</name>
    <dbReference type="NCBI Taxonomy" id="2172099"/>
    <lineage>
        <taxon>Bacteria</taxon>
        <taxon>Pseudomonadati</taxon>
        <taxon>Pseudomonadota</taxon>
        <taxon>Gammaproteobacteria</taxon>
        <taxon>Alteromonadales</taxon>
        <taxon>Alteromonadaceae</taxon>
        <taxon>Saccharobesus</taxon>
    </lineage>
</organism>